<dbReference type="SUPFAM" id="SSF51735">
    <property type="entry name" value="NAD(P)-binding Rossmann-fold domains"/>
    <property type="match status" value="1"/>
</dbReference>
<proteinExistence type="inferred from homology"/>
<evidence type="ECO:0000256" key="1">
    <source>
        <dbReference type="ARBA" id="ARBA00023002"/>
    </source>
</evidence>
<dbReference type="InterPro" id="IPR001509">
    <property type="entry name" value="Epimerase_deHydtase"/>
</dbReference>
<dbReference type="Gene3D" id="3.40.50.720">
    <property type="entry name" value="NAD(P)-binding Rossmann-like Domain"/>
    <property type="match status" value="1"/>
</dbReference>
<dbReference type="RefSeq" id="WP_072879671.1">
    <property type="nucleotide sequence ID" value="NZ_FQVT01000006.1"/>
</dbReference>
<dbReference type="InterPro" id="IPR050425">
    <property type="entry name" value="NAD(P)_dehydrat-like"/>
</dbReference>
<sequence>MKKIGIIGGCGFIGSYITREFLDNNFEVKVSTTNISNKKKYQHLMNLAHFDNLHICELNVLNKKALQEFVTDCDIIIHGGTPFQLELENTQSELIEPTITGTENLLQVIDKTPGIEKVVFIASVAAWNTNFPYPAGSRNANESFDEKSHRFTSLESHPYCKAKFIANQTVEKYIKDHPNLEFEITTVSPVMVMGKSLSNREDSTSCGFQFLIKNKIIPDEFLKDLFENDVDLALVDVEDVSHAIFKAATTKGLHAKDFLLSSESYKVSDVHAMLNHKKPKEEANIVYQNNLAQKDLGVQFRPVELTLNNYRA</sequence>
<comment type="similarity">
    <text evidence="2">Belongs to the NAD(P)-dependent epimerase/dehydratase family. Dihydroflavonol-4-reductase subfamily.</text>
</comment>
<gene>
    <name evidence="4" type="ORF">SAMN05444483_10638</name>
</gene>
<keyword evidence="5" id="KW-1185">Reference proteome</keyword>
<dbReference type="PANTHER" id="PTHR10366">
    <property type="entry name" value="NAD DEPENDENT EPIMERASE/DEHYDRATASE"/>
    <property type="match status" value="1"/>
</dbReference>
<evidence type="ECO:0000259" key="3">
    <source>
        <dbReference type="Pfam" id="PF01370"/>
    </source>
</evidence>
<dbReference type="Pfam" id="PF01370">
    <property type="entry name" value="Epimerase"/>
    <property type="match status" value="1"/>
</dbReference>
<dbReference type="InterPro" id="IPR036291">
    <property type="entry name" value="NAD(P)-bd_dom_sf"/>
</dbReference>
<keyword evidence="1" id="KW-0560">Oxidoreductase</keyword>
<dbReference type="Proteomes" id="UP000183945">
    <property type="component" value="Unassembled WGS sequence"/>
</dbReference>
<protein>
    <recommendedName>
        <fullName evidence="3">NAD-dependent epimerase/dehydratase domain-containing protein</fullName>
    </recommendedName>
</protein>
<evidence type="ECO:0000313" key="5">
    <source>
        <dbReference type="Proteomes" id="UP000183945"/>
    </source>
</evidence>
<organism evidence="4 5">
    <name type="scientific">Salegentibacter echinorum</name>
    <dbReference type="NCBI Taxonomy" id="1073325"/>
    <lineage>
        <taxon>Bacteria</taxon>
        <taxon>Pseudomonadati</taxon>
        <taxon>Bacteroidota</taxon>
        <taxon>Flavobacteriia</taxon>
        <taxon>Flavobacteriales</taxon>
        <taxon>Flavobacteriaceae</taxon>
        <taxon>Salegentibacter</taxon>
    </lineage>
</organism>
<dbReference type="EMBL" id="FQVT01000006">
    <property type="protein sequence ID" value="SHG20474.1"/>
    <property type="molecule type" value="Genomic_DNA"/>
</dbReference>
<dbReference type="AlphaFoldDB" id="A0A1M5HWY3"/>
<dbReference type="OrthoDB" id="9778052at2"/>
<dbReference type="STRING" id="1073325.SAMN05444483_10638"/>
<evidence type="ECO:0000256" key="2">
    <source>
        <dbReference type="ARBA" id="ARBA00023445"/>
    </source>
</evidence>
<name>A0A1M5HWY3_SALEC</name>
<dbReference type="PANTHER" id="PTHR10366:SF564">
    <property type="entry name" value="STEROL-4-ALPHA-CARBOXYLATE 3-DEHYDROGENASE, DECARBOXYLATING"/>
    <property type="match status" value="1"/>
</dbReference>
<evidence type="ECO:0000313" key="4">
    <source>
        <dbReference type="EMBL" id="SHG20474.1"/>
    </source>
</evidence>
<accession>A0A1M5HWY3</accession>
<dbReference type="GO" id="GO:0016616">
    <property type="term" value="F:oxidoreductase activity, acting on the CH-OH group of donors, NAD or NADP as acceptor"/>
    <property type="evidence" value="ECO:0007669"/>
    <property type="project" value="TreeGrafter"/>
</dbReference>
<feature type="domain" description="NAD-dependent epimerase/dehydratase" evidence="3">
    <location>
        <begin position="6"/>
        <end position="251"/>
    </location>
</feature>
<reference evidence="5" key="1">
    <citation type="submission" date="2016-11" db="EMBL/GenBank/DDBJ databases">
        <authorList>
            <person name="Varghese N."/>
            <person name="Submissions S."/>
        </authorList>
    </citation>
    <scope>NUCLEOTIDE SEQUENCE [LARGE SCALE GENOMIC DNA]</scope>
    <source>
        <strain evidence="5">DSM 24579</strain>
    </source>
</reference>